<accession>A0A1X6PBX2</accession>
<feature type="region of interest" description="Disordered" evidence="1">
    <location>
        <begin position="527"/>
        <end position="562"/>
    </location>
</feature>
<evidence type="ECO:0000256" key="1">
    <source>
        <dbReference type="SAM" id="MobiDB-lite"/>
    </source>
</evidence>
<gene>
    <name evidence="2" type="ORF">BU14_0115s0011</name>
</gene>
<evidence type="ECO:0000313" key="3">
    <source>
        <dbReference type="Proteomes" id="UP000218209"/>
    </source>
</evidence>
<proteinExistence type="predicted"/>
<reference evidence="2 3" key="1">
    <citation type="submission" date="2017-03" db="EMBL/GenBank/DDBJ databases">
        <title>WGS assembly of Porphyra umbilicalis.</title>
        <authorList>
            <person name="Brawley S.H."/>
            <person name="Blouin N.A."/>
            <person name="Ficko-Blean E."/>
            <person name="Wheeler G.L."/>
            <person name="Lohr M."/>
            <person name="Goodson H.V."/>
            <person name="Jenkins J.W."/>
            <person name="Blaby-Haas C.E."/>
            <person name="Helliwell K.E."/>
            <person name="Chan C."/>
            <person name="Marriage T."/>
            <person name="Bhattacharya D."/>
            <person name="Klein A.S."/>
            <person name="Badis Y."/>
            <person name="Brodie J."/>
            <person name="Cao Y."/>
            <person name="Collen J."/>
            <person name="Dittami S.M."/>
            <person name="Gachon C.M."/>
            <person name="Green B.R."/>
            <person name="Karpowicz S."/>
            <person name="Kim J.W."/>
            <person name="Kudahl U."/>
            <person name="Lin S."/>
            <person name="Michel G."/>
            <person name="Mittag M."/>
            <person name="Olson B.J."/>
            <person name="Pangilinan J."/>
            <person name="Peng Y."/>
            <person name="Qiu H."/>
            <person name="Shu S."/>
            <person name="Singer J.T."/>
            <person name="Smith A.G."/>
            <person name="Sprecher B.N."/>
            <person name="Wagner V."/>
            <person name="Wang W."/>
            <person name="Wang Z.-Y."/>
            <person name="Yan J."/>
            <person name="Yarish C."/>
            <person name="Zoeuner-Riek S."/>
            <person name="Zhuang Y."/>
            <person name="Zou Y."/>
            <person name="Lindquist E.A."/>
            <person name="Grimwood J."/>
            <person name="Barry K."/>
            <person name="Rokhsar D.S."/>
            <person name="Schmutz J."/>
            <person name="Stiller J.W."/>
            <person name="Grossman A.R."/>
            <person name="Prochnik S.E."/>
        </authorList>
    </citation>
    <scope>NUCLEOTIDE SEQUENCE [LARGE SCALE GENOMIC DNA]</scope>
    <source>
        <strain evidence="2">4086291</strain>
    </source>
</reference>
<dbReference type="EMBL" id="KV918817">
    <property type="protein sequence ID" value="OSX78240.1"/>
    <property type="molecule type" value="Genomic_DNA"/>
</dbReference>
<organism evidence="2 3">
    <name type="scientific">Porphyra umbilicalis</name>
    <name type="common">Purple laver</name>
    <name type="synonym">Red alga</name>
    <dbReference type="NCBI Taxonomy" id="2786"/>
    <lineage>
        <taxon>Eukaryota</taxon>
        <taxon>Rhodophyta</taxon>
        <taxon>Bangiophyceae</taxon>
        <taxon>Bangiales</taxon>
        <taxon>Bangiaceae</taxon>
        <taxon>Porphyra</taxon>
    </lineage>
</organism>
<protein>
    <submittedName>
        <fullName evidence="2">Uncharacterized protein</fullName>
    </submittedName>
</protein>
<keyword evidence="3" id="KW-1185">Reference proteome</keyword>
<dbReference type="AlphaFoldDB" id="A0A1X6PBX2"/>
<name>A0A1X6PBX2_PORUM</name>
<dbReference type="Proteomes" id="UP000218209">
    <property type="component" value="Unassembled WGS sequence"/>
</dbReference>
<sequence length="757" mass="80199">MPTWYATRAAERDLISTAQVCRGGLPPPHLRRHLRTPLPIPAKPASPYHIPEAPITIPPGERDALTRLCPSSPTIAVGMASGRTTANTSAPSPDERTYKEALRAFASSRSGVPSVAVPSRTAVPIAPSPFHFGSSHQHPIGAYNGQMLGQLYYKAVSAHAASLRAAAAVEAAGAVTAGTETSSVVPAPLQRDPMLDVEEATIAPPTSTTRLTEGLASSKGKQPKTLATAGRPTPTRRSSLPAVPSLASLPGFGGWDSGAMPSPSAWAALGNASAAVDSLSSRRAGFKPRATRDAAGKTAAAKAVAVEAASAKVAAEYAAYVAAHKATAVEEPYAEALAGLLQLPGQAACLGKDAKSTRGASLSSLSKAIGNMEVADASTTATRPSVRSVVDCMSEEGCEPAAKRPKISSVVKPRFPLGGASAAAKPDTHDDQRRPTATLSLRVPPLTPSQKLASATAAELTKKRAKGLTMMLGARRLLKARVKTLTGMAKMSADVFLSPRQRAEEAISAVREYAKYTDSQATEFLLEKVLKPTRPAAGDKRRQRNGSDDNEEGDSTSTKKEMIGVNHKLKEGVSHVYKDLKRNIVTAWFYSAHAHPKTSMTPACASKWLTDDRFYKLPGGRKAVLKAVVKEFKYLGAHDRVHRAVNPGSEDVVDLTCGHFVLVVKIIREELVSIMDGTPVKQGPDLNGYKDNVCEFLRLNERLRKHSLSENGMTLCDGGCEVGVVKWVRCFTMAEVLGRVQPPNVPQAAPGQVNTQN</sequence>
<feature type="region of interest" description="Disordered" evidence="1">
    <location>
        <begin position="203"/>
        <end position="243"/>
    </location>
</feature>
<evidence type="ECO:0000313" key="2">
    <source>
        <dbReference type="EMBL" id="OSX78240.1"/>
    </source>
</evidence>